<dbReference type="NCBIfam" id="TIGR02022">
    <property type="entry name" value="hutF"/>
    <property type="match status" value="1"/>
</dbReference>
<name>A0ABQ1G4I6_9GAMM</name>
<proteinExistence type="predicted"/>
<dbReference type="NCBIfam" id="NF006681">
    <property type="entry name" value="PRK09229.1-2"/>
    <property type="match status" value="1"/>
</dbReference>
<keyword evidence="3" id="KW-0378">Hydrolase</keyword>
<comment type="caution">
    <text evidence="6">The sequence shown here is derived from an EMBL/GenBank/DDBJ whole genome shotgun (WGS) entry which is preliminary data.</text>
</comment>
<keyword evidence="2" id="KW-0479">Metal-binding</keyword>
<reference evidence="7" key="1">
    <citation type="journal article" date="2019" name="Int. J. Syst. Evol. Microbiol.">
        <title>The Global Catalogue of Microorganisms (GCM) 10K type strain sequencing project: providing services to taxonomists for standard genome sequencing and annotation.</title>
        <authorList>
            <consortium name="The Broad Institute Genomics Platform"/>
            <consortium name="The Broad Institute Genome Sequencing Center for Infectious Disease"/>
            <person name="Wu L."/>
            <person name="Ma J."/>
        </authorList>
    </citation>
    <scope>NUCLEOTIDE SEQUENCE [LARGE SCALE GENOMIC DNA]</scope>
    <source>
        <strain evidence="7">CGMCC 1.12806</strain>
    </source>
</reference>
<dbReference type="Pfam" id="PF01979">
    <property type="entry name" value="Amidohydro_1"/>
    <property type="match status" value="1"/>
</dbReference>
<dbReference type="EMBL" id="BMFZ01000002">
    <property type="protein sequence ID" value="GGA36523.1"/>
    <property type="molecule type" value="Genomic_DNA"/>
</dbReference>
<accession>A0ABQ1G4I6</accession>
<gene>
    <name evidence="6" type="ORF">GCM10011328_09210</name>
</gene>
<dbReference type="InterPro" id="IPR032466">
    <property type="entry name" value="Metal_Hydrolase"/>
</dbReference>
<protein>
    <submittedName>
        <fullName evidence="6">Formimidoylglutamate deiminase</fullName>
    </submittedName>
</protein>
<dbReference type="RefSeq" id="WP_188470870.1">
    <property type="nucleotide sequence ID" value="NZ_BMFZ01000002.1"/>
</dbReference>
<dbReference type="Proteomes" id="UP000627464">
    <property type="component" value="Unassembled WGS sequence"/>
</dbReference>
<keyword evidence="7" id="KW-1185">Reference proteome</keyword>
<dbReference type="SUPFAM" id="SSF51556">
    <property type="entry name" value="Metallo-dependent hydrolases"/>
    <property type="match status" value="1"/>
</dbReference>
<comment type="cofactor">
    <cofactor evidence="1">
        <name>Zn(2+)</name>
        <dbReference type="ChEBI" id="CHEBI:29105"/>
    </cofactor>
</comment>
<evidence type="ECO:0000256" key="2">
    <source>
        <dbReference type="ARBA" id="ARBA00022723"/>
    </source>
</evidence>
<organism evidence="6 7">
    <name type="scientific">Hafnia psychrotolerans</name>
    <dbReference type="NCBI Taxonomy" id="1477018"/>
    <lineage>
        <taxon>Bacteria</taxon>
        <taxon>Pseudomonadati</taxon>
        <taxon>Pseudomonadota</taxon>
        <taxon>Gammaproteobacteria</taxon>
        <taxon>Enterobacterales</taxon>
        <taxon>Hafniaceae</taxon>
        <taxon>Hafnia</taxon>
    </lineage>
</organism>
<dbReference type="NCBIfam" id="NF006684">
    <property type="entry name" value="PRK09229.1-5"/>
    <property type="match status" value="1"/>
</dbReference>
<evidence type="ECO:0000256" key="1">
    <source>
        <dbReference type="ARBA" id="ARBA00001947"/>
    </source>
</evidence>
<dbReference type="InterPro" id="IPR011059">
    <property type="entry name" value="Metal-dep_hydrolase_composite"/>
</dbReference>
<dbReference type="PANTHER" id="PTHR11271">
    <property type="entry name" value="GUANINE DEAMINASE"/>
    <property type="match status" value="1"/>
</dbReference>
<evidence type="ECO:0000313" key="6">
    <source>
        <dbReference type="EMBL" id="GGA36523.1"/>
    </source>
</evidence>
<sequence>MRINQIFARHAWLEQGWQQDVLISWNNEGLITAVAPNSTPSKGSECVSWLLPGMPNLHSHAFQRIFSGMTEYRQNPGDSFWSWRKLMYAFAQKITPDQLEIIATQLYQEMLAAGYTSVCEFHYVHHQPGGEPYPYAIAMSAALVRAAQHTGMGMTLLPVLYQTSGFGNQQPEEHQRRFTHDKSSFLAFWDQLFRFCHEAGVKLGLAPHSLRAINPADLQGVLSHIFAADATAPVHIHVAEQQKEIDDCLAWCGKRPVQWLLDNIEVDARWCLIHATHMDEQEYREVAATGAVIGLCPTTEANLGDGIFDYCQWQRHQGHWGIGSDSHIAVNAAEELLQLEYSQRLLHQQRNLCCDEVEPDVASYLYRKALQGGAQASGRLISGIQYGQHADFVELDTAHPALAGISPDAILAAHIFASSRQSAIKRVWTRGTLRYQASSMAMSPQQGDIAAIRQRVLASYLEE</sequence>
<feature type="domain" description="Amidohydrolase-related" evidence="5">
    <location>
        <begin position="50"/>
        <end position="432"/>
    </location>
</feature>
<dbReference type="Gene3D" id="3.20.20.140">
    <property type="entry name" value="Metal-dependent hydrolases"/>
    <property type="match status" value="1"/>
</dbReference>
<dbReference type="InterPro" id="IPR051607">
    <property type="entry name" value="Metallo-dep_hydrolases"/>
</dbReference>
<evidence type="ECO:0000313" key="7">
    <source>
        <dbReference type="Proteomes" id="UP000627464"/>
    </source>
</evidence>
<dbReference type="InterPro" id="IPR010252">
    <property type="entry name" value="HutF"/>
</dbReference>
<keyword evidence="4" id="KW-0862">Zinc</keyword>
<evidence type="ECO:0000259" key="5">
    <source>
        <dbReference type="Pfam" id="PF01979"/>
    </source>
</evidence>
<dbReference type="Gene3D" id="2.30.40.10">
    <property type="entry name" value="Urease, subunit C, domain 1"/>
    <property type="match status" value="1"/>
</dbReference>
<dbReference type="InterPro" id="IPR006680">
    <property type="entry name" value="Amidohydro-rel"/>
</dbReference>
<evidence type="ECO:0000256" key="3">
    <source>
        <dbReference type="ARBA" id="ARBA00022801"/>
    </source>
</evidence>
<evidence type="ECO:0000256" key="4">
    <source>
        <dbReference type="ARBA" id="ARBA00022833"/>
    </source>
</evidence>
<dbReference type="PANTHER" id="PTHR11271:SF48">
    <property type="entry name" value="AMIDOHYDROLASE-RELATED DOMAIN-CONTAINING PROTEIN"/>
    <property type="match status" value="1"/>
</dbReference>